<accession>A0A645D9A2</accession>
<protein>
    <submittedName>
        <fullName evidence="1">Uncharacterized protein</fullName>
    </submittedName>
</protein>
<dbReference type="EMBL" id="VSSQ01034074">
    <property type="protein sequence ID" value="MPM85894.1"/>
    <property type="molecule type" value="Genomic_DNA"/>
</dbReference>
<gene>
    <name evidence="1" type="ORF">SDC9_132977</name>
</gene>
<reference evidence="1" key="1">
    <citation type="submission" date="2019-08" db="EMBL/GenBank/DDBJ databases">
        <authorList>
            <person name="Kucharzyk K."/>
            <person name="Murdoch R.W."/>
            <person name="Higgins S."/>
            <person name="Loffler F."/>
        </authorList>
    </citation>
    <scope>NUCLEOTIDE SEQUENCE</scope>
</reference>
<sequence>MGGLGCTTILPAMEKNMNIKKPNQTQMGLDKAMRDLNNFI</sequence>
<organism evidence="1">
    <name type="scientific">bioreactor metagenome</name>
    <dbReference type="NCBI Taxonomy" id="1076179"/>
    <lineage>
        <taxon>unclassified sequences</taxon>
        <taxon>metagenomes</taxon>
        <taxon>ecological metagenomes</taxon>
    </lineage>
</organism>
<comment type="caution">
    <text evidence="1">The sequence shown here is derived from an EMBL/GenBank/DDBJ whole genome shotgun (WGS) entry which is preliminary data.</text>
</comment>
<evidence type="ECO:0000313" key="1">
    <source>
        <dbReference type="EMBL" id="MPM85894.1"/>
    </source>
</evidence>
<name>A0A645D9A2_9ZZZZ</name>
<dbReference type="AlphaFoldDB" id="A0A645D9A2"/>
<proteinExistence type="predicted"/>